<keyword evidence="1" id="KW-0472">Membrane</keyword>
<dbReference type="EMBL" id="AP024597">
    <property type="protein sequence ID" value="BCU68855.1"/>
    <property type="molecule type" value="Genomic_DNA"/>
</dbReference>
<feature type="transmembrane region" description="Helical" evidence="1">
    <location>
        <begin position="29"/>
        <end position="47"/>
    </location>
</feature>
<keyword evidence="1" id="KW-1133">Transmembrane helix</keyword>
<organism evidence="2 3">
    <name type="scientific">Stygiolobus caldivivus</name>
    <dbReference type="NCBI Taxonomy" id="2824673"/>
    <lineage>
        <taxon>Archaea</taxon>
        <taxon>Thermoproteota</taxon>
        <taxon>Thermoprotei</taxon>
        <taxon>Sulfolobales</taxon>
        <taxon>Sulfolobaceae</taxon>
        <taxon>Stygiolobus</taxon>
    </lineage>
</organism>
<feature type="transmembrane region" description="Helical" evidence="1">
    <location>
        <begin position="241"/>
        <end position="262"/>
    </location>
</feature>
<name>A0A8D5U4C3_9CREN</name>
<feature type="transmembrane region" description="Helical" evidence="1">
    <location>
        <begin position="138"/>
        <end position="161"/>
    </location>
</feature>
<evidence type="ECO:0000313" key="3">
    <source>
        <dbReference type="Proteomes" id="UP000825123"/>
    </source>
</evidence>
<protein>
    <submittedName>
        <fullName evidence="2">Uncharacterized protein</fullName>
    </submittedName>
</protein>
<dbReference type="GeneID" id="66161904"/>
<keyword evidence="3" id="KW-1185">Reference proteome</keyword>
<dbReference type="RefSeq" id="WP_221288773.1">
    <property type="nucleotide sequence ID" value="NZ_AP024597.1"/>
</dbReference>
<evidence type="ECO:0000256" key="1">
    <source>
        <dbReference type="SAM" id="Phobius"/>
    </source>
</evidence>
<reference evidence="2 3" key="1">
    <citation type="submission" date="2021-04" db="EMBL/GenBank/DDBJ databases">
        <title>Complete genome sequence of Stygiolobus sp. KN-1.</title>
        <authorList>
            <person name="Nakamura K."/>
            <person name="Sakai H."/>
            <person name="Kurosawa N."/>
        </authorList>
    </citation>
    <scope>NUCLEOTIDE SEQUENCE [LARGE SCALE GENOMIC DNA]</scope>
    <source>
        <strain evidence="2 3">KN-1</strain>
    </source>
</reference>
<dbReference type="KEGG" id="csty:KN1_01520"/>
<sequence>MKLALDPVLKAYIKRAYIENYKRNSYNKITLVLSIAVLIFVFSLLLLPTSQLHLPTNSTLYSRVLYEAYGITLPPTEAAVILSLTPIIVFLPSLFTLVLSSSIPYYFLYNLRVNSEIEVFLSYLGGPRNVFSIITKATLIFTLIYYTIYYGVTTILVAIFLPVLLTSAQFLTLFYVGGFMVILLTILLMIILSLKFPSLSRPSMSFGRSTPPSLALPSLIDVVELLVFEIISASLVAYSQITTLVIVGLNSLIVVILTLLFVKLRENVTVEDFINR</sequence>
<keyword evidence="1" id="KW-0812">Transmembrane</keyword>
<gene>
    <name evidence="2" type="ORF">KN1_01520</name>
</gene>
<evidence type="ECO:0000313" key="2">
    <source>
        <dbReference type="EMBL" id="BCU68855.1"/>
    </source>
</evidence>
<proteinExistence type="predicted"/>
<dbReference type="AlphaFoldDB" id="A0A8D5U4C3"/>
<feature type="transmembrane region" description="Helical" evidence="1">
    <location>
        <begin position="79"/>
        <end position="108"/>
    </location>
</feature>
<feature type="transmembrane region" description="Helical" evidence="1">
    <location>
        <begin position="214"/>
        <end position="235"/>
    </location>
</feature>
<dbReference type="Proteomes" id="UP000825123">
    <property type="component" value="Chromosome"/>
</dbReference>
<feature type="transmembrane region" description="Helical" evidence="1">
    <location>
        <begin position="173"/>
        <end position="194"/>
    </location>
</feature>
<accession>A0A8D5U4C3</accession>